<dbReference type="Gene3D" id="2.10.109.10">
    <property type="entry name" value="Umud Fragment, subunit A"/>
    <property type="match status" value="1"/>
</dbReference>
<dbReference type="InterPro" id="IPR015927">
    <property type="entry name" value="Peptidase_S24_S26A/B/C"/>
</dbReference>
<dbReference type="RefSeq" id="WP_307198729.1">
    <property type="nucleotide sequence ID" value="NZ_JAUTAN010000001.1"/>
</dbReference>
<proteinExistence type="predicted"/>
<dbReference type="InterPro" id="IPR036286">
    <property type="entry name" value="LexA/Signal_pep-like_sf"/>
</dbReference>
<evidence type="ECO:0000259" key="1">
    <source>
        <dbReference type="Pfam" id="PF00717"/>
    </source>
</evidence>
<dbReference type="SUPFAM" id="SSF51306">
    <property type="entry name" value="LexA/Signal peptidase"/>
    <property type="match status" value="1"/>
</dbReference>
<feature type="domain" description="Peptidase S24/S26A/S26B/S26C" evidence="1">
    <location>
        <begin position="24"/>
        <end position="72"/>
    </location>
</feature>
<dbReference type="Proteomes" id="UP001239215">
    <property type="component" value="Unassembled WGS sequence"/>
</dbReference>
<sequence length="122" mass="13255">MARRRQSDPGSGHAARRSLLPWGLARVSGDSMRPGLRPGDRLLVRYDAAVRPGDVVVARFVDGTVVVKRATEARSTRTGAAGWWLLSDAPEVGVDSRHRGVVAADAVVGVVRARLWPRPRRV</sequence>
<dbReference type="CDD" id="cd06462">
    <property type="entry name" value="Peptidase_S24_S26"/>
    <property type="match status" value="1"/>
</dbReference>
<dbReference type="EMBL" id="JAUTAN010000001">
    <property type="protein sequence ID" value="MDQ1103303.1"/>
    <property type="molecule type" value="Genomic_DNA"/>
</dbReference>
<name>A0AAJ1U124_9ACTN</name>
<dbReference type="AlphaFoldDB" id="A0AAJ1U124"/>
<reference evidence="2" key="1">
    <citation type="submission" date="2023-07" db="EMBL/GenBank/DDBJ databases">
        <title>Functional and genomic diversity of the sorghum phyllosphere microbiome.</title>
        <authorList>
            <person name="Shade A."/>
        </authorList>
    </citation>
    <scope>NUCLEOTIDE SEQUENCE</scope>
    <source>
        <strain evidence="2">SORGH_AS_1067</strain>
    </source>
</reference>
<protein>
    <submittedName>
        <fullName evidence="2">Signal peptidase I</fullName>
    </submittedName>
</protein>
<accession>A0AAJ1U124</accession>
<comment type="caution">
    <text evidence="2">The sequence shown here is derived from an EMBL/GenBank/DDBJ whole genome shotgun (WGS) entry which is preliminary data.</text>
</comment>
<gene>
    <name evidence="2" type="ORF">QE405_000587</name>
</gene>
<organism evidence="2 3">
    <name type="scientific">Nocardioides zeae</name>
    <dbReference type="NCBI Taxonomy" id="1457234"/>
    <lineage>
        <taxon>Bacteria</taxon>
        <taxon>Bacillati</taxon>
        <taxon>Actinomycetota</taxon>
        <taxon>Actinomycetes</taxon>
        <taxon>Propionibacteriales</taxon>
        <taxon>Nocardioidaceae</taxon>
        <taxon>Nocardioides</taxon>
    </lineage>
</organism>
<evidence type="ECO:0000313" key="2">
    <source>
        <dbReference type="EMBL" id="MDQ1103303.1"/>
    </source>
</evidence>
<dbReference type="Pfam" id="PF00717">
    <property type="entry name" value="Peptidase_S24"/>
    <property type="match status" value="1"/>
</dbReference>
<evidence type="ECO:0000313" key="3">
    <source>
        <dbReference type="Proteomes" id="UP001239215"/>
    </source>
</evidence>